<organism evidence="4 5">
    <name type="scientific">Pseudomonas jessenii</name>
    <dbReference type="NCBI Taxonomy" id="77298"/>
    <lineage>
        <taxon>Bacteria</taxon>
        <taxon>Pseudomonadati</taxon>
        <taxon>Pseudomonadota</taxon>
        <taxon>Gammaproteobacteria</taxon>
        <taxon>Pseudomonadales</taxon>
        <taxon>Pseudomonadaceae</taxon>
        <taxon>Pseudomonas</taxon>
    </lineage>
</organism>
<dbReference type="InterPro" id="IPR001242">
    <property type="entry name" value="Condensation_dom"/>
</dbReference>
<feature type="domain" description="Carrier" evidence="3">
    <location>
        <begin position="9"/>
        <end position="84"/>
    </location>
</feature>
<dbReference type="InterPro" id="IPR023213">
    <property type="entry name" value="CAT-like_dom_sf"/>
</dbReference>
<dbReference type="GO" id="GO:0031177">
    <property type="term" value="F:phosphopantetheine binding"/>
    <property type="evidence" value="ECO:0007669"/>
    <property type="project" value="InterPro"/>
</dbReference>
<gene>
    <name evidence="4" type="ORF">CRX42_30935</name>
</gene>
<dbReference type="PANTHER" id="PTHR45527">
    <property type="entry name" value="NONRIBOSOMAL PEPTIDE SYNTHETASE"/>
    <property type="match status" value="1"/>
</dbReference>
<dbReference type="Gene3D" id="3.30.559.30">
    <property type="entry name" value="Nonribosomal peptide synthetase, condensation domain"/>
    <property type="match status" value="1"/>
</dbReference>
<dbReference type="GO" id="GO:0005829">
    <property type="term" value="C:cytosol"/>
    <property type="evidence" value="ECO:0007669"/>
    <property type="project" value="TreeGrafter"/>
</dbReference>
<dbReference type="InterPro" id="IPR020806">
    <property type="entry name" value="PKS_PP-bd"/>
</dbReference>
<dbReference type="RefSeq" id="WP_110662776.1">
    <property type="nucleotide sequence ID" value="NZ_PDLL01000733.1"/>
</dbReference>
<reference evidence="4 5" key="1">
    <citation type="journal article" date="2018" name="Appl. Microbiol. Biotechnol.">
        <title>Characterization of the caprolactam degradation pathway in Pseudomonas jessenii using mass spectrometry-based proteomics.</title>
        <authorList>
            <person name="Otzen M."/>
            <person name="Palacio C."/>
            <person name="Janssen D.B."/>
        </authorList>
    </citation>
    <scope>NUCLEOTIDE SEQUENCE [LARGE SCALE GENOMIC DNA]</scope>
    <source>
        <strain evidence="4 5">GO3</strain>
    </source>
</reference>
<dbReference type="GO" id="GO:0009366">
    <property type="term" value="C:enterobactin synthetase complex"/>
    <property type="evidence" value="ECO:0007669"/>
    <property type="project" value="TreeGrafter"/>
</dbReference>
<evidence type="ECO:0000313" key="4">
    <source>
        <dbReference type="EMBL" id="PYY66705.1"/>
    </source>
</evidence>
<evidence type="ECO:0000256" key="2">
    <source>
        <dbReference type="ARBA" id="ARBA00022553"/>
    </source>
</evidence>
<dbReference type="PROSITE" id="PS50075">
    <property type="entry name" value="CARRIER"/>
    <property type="match status" value="1"/>
</dbReference>
<comment type="caution">
    <text evidence="4">The sequence shown here is derived from an EMBL/GenBank/DDBJ whole genome shotgun (WGS) entry which is preliminary data.</text>
</comment>
<dbReference type="Proteomes" id="UP000247437">
    <property type="component" value="Unassembled WGS sequence"/>
</dbReference>
<dbReference type="Gene3D" id="1.10.1200.10">
    <property type="entry name" value="ACP-like"/>
    <property type="match status" value="1"/>
</dbReference>
<evidence type="ECO:0000256" key="1">
    <source>
        <dbReference type="ARBA" id="ARBA00022450"/>
    </source>
</evidence>
<dbReference type="SUPFAM" id="SSF47336">
    <property type="entry name" value="ACP-like"/>
    <property type="match status" value="1"/>
</dbReference>
<dbReference type="OrthoDB" id="9757559at2"/>
<dbReference type="Gene3D" id="3.30.559.10">
    <property type="entry name" value="Chloramphenicol acetyltransferase-like domain"/>
    <property type="match status" value="1"/>
</dbReference>
<dbReference type="GO" id="GO:0047527">
    <property type="term" value="F:2,3-dihydroxybenzoate-serine ligase activity"/>
    <property type="evidence" value="ECO:0007669"/>
    <property type="project" value="TreeGrafter"/>
</dbReference>
<dbReference type="PANTHER" id="PTHR45527:SF1">
    <property type="entry name" value="FATTY ACID SYNTHASE"/>
    <property type="match status" value="1"/>
</dbReference>
<protein>
    <recommendedName>
        <fullName evidence="3">Carrier domain-containing protein</fullName>
    </recommendedName>
</protein>
<evidence type="ECO:0000259" key="3">
    <source>
        <dbReference type="PROSITE" id="PS50075"/>
    </source>
</evidence>
<accession>A0A2W0EKI6</accession>
<sequence length="554" mass="62179">MNRTTPSVTGDASTLDQLQAIWKEILSHQTISADSHFFECGATSLSVMMLLGRIANLFNVDLTPEDIFDHPTLAQQTDLLNRSARQDSENSLLLGAHAWRQREGEDTPGLAQREVLEKPPETPAYLENVVMAFYIRGECSVARVREAFGVVLDQQPALRCSFKFNAHDQWRRTQHARDEFPLPFHLINLPLESDISRTVVDLIVEESLTVFDLRHPPLIRATYLECQGTDDVLIITAHHIAFDGWSGAVLMDQLCAHYQSLLATGLPDEAKHCLQYADYTDAQHQRLAENLLDKHNVFWQETLKQLPEPFPLRGAIERPRQFTYRSAVLPLNLDVQYPAIAQLCSRTGFSLYTVILTAFLVSLARNTGMIDLYVRSPVANRTDAALEPVVGYFVHPMVIRPRLSEWSPSQLLLEQVNHCVLDAYGHAMLPPHFFETHCSPRAVAYGSRFPYWYNHHNYPSRQRQLGTSQLHGIGVPSSGIKTDVSLNTIRTESGLVGSLSYYRDAIPEDCVQALLVSFKQALDELLAIPPGVLVGESTNFNQEGTGNQATGLQQ</sequence>
<proteinExistence type="predicted"/>
<dbReference type="SMART" id="SM00823">
    <property type="entry name" value="PKS_PP"/>
    <property type="match status" value="1"/>
</dbReference>
<dbReference type="GO" id="GO:0043041">
    <property type="term" value="P:amino acid activation for nonribosomal peptide biosynthetic process"/>
    <property type="evidence" value="ECO:0007669"/>
    <property type="project" value="TreeGrafter"/>
</dbReference>
<dbReference type="InterPro" id="IPR009081">
    <property type="entry name" value="PP-bd_ACP"/>
</dbReference>
<dbReference type="AlphaFoldDB" id="A0A2W0EKI6"/>
<dbReference type="InterPro" id="IPR036736">
    <property type="entry name" value="ACP-like_sf"/>
</dbReference>
<dbReference type="GO" id="GO:0009239">
    <property type="term" value="P:enterobactin biosynthetic process"/>
    <property type="evidence" value="ECO:0007669"/>
    <property type="project" value="TreeGrafter"/>
</dbReference>
<name>A0A2W0EKI6_PSEJE</name>
<dbReference type="SUPFAM" id="SSF52777">
    <property type="entry name" value="CoA-dependent acyltransferases"/>
    <property type="match status" value="2"/>
</dbReference>
<keyword evidence="1" id="KW-0596">Phosphopantetheine</keyword>
<keyword evidence="2" id="KW-0597">Phosphoprotein</keyword>
<dbReference type="Pfam" id="PF00550">
    <property type="entry name" value="PP-binding"/>
    <property type="match status" value="1"/>
</dbReference>
<evidence type="ECO:0000313" key="5">
    <source>
        <dbReference type="Proteomes" id="UP000247437"/>
    </source>
</evidence>
<dbReference type="Pfam" id="PF00668">
    <property type="entry name" value="Condensation"/>
    <property type="match status" value="1"/>
</dbReference>
<dbReference type="EMBL" id="PDLL01000733">
    <property type="protein sequence ID" value="PYY66705.1"/>
    <property type="molecule type" value="Genomic_DNA"/>
</dbReference>